<dbReference type="InterPro" id="IPR034746">
    <property type="entry name" value="POTRA"/>
</dbReference>
<comment type="subcellular location">
    <subcellularLocation>
        <location evidence="1">Membrane</location>
    </subcellularLocation>
</comment>
<evidence type="ECO:0000313" key="9">
    <source>
        <dbReference type="EMBL" id="KKO11908.1"/>
    </source>
</evidence>
<evidence type="ECO:0000256" key="4">
    <source>
        <dbReference type="ARBA" id="ARBA00022729"/>
    </source>
</evidence>
<proteinExistence type="inferred from homology"/>
<feature type="domain" description="POTRA" evidence="8">
    <location>
        <begin position="197"/>
        <end position="285"/>
    </location>
</feature>
<dbReference type="InterPro" id="IPR010827">
    <property type="entry name" value="BamA/TamA_POTRA"/>
</dbReference>
<comment type="caution">
    <text evidence="9">The sequence shown here is derived from an EMBL/GenBank/DDBJ whole genome shotgun (WGS) entry which is preliminary data.</text>
</comment>
<dbReference type="Gene3D" id="2.40.160.50">
    <property type="entry name" value="membrane protein fhac: a member of the omp85/tpsb transporter family"/>
    <property type="match status" value="1"/>
</dbReference>
<dbReference type="EMBL" id="LAZR01000002">
    <property type="protein sequence ID" value="KKO11908.1"/>
    <property type="molecule type" value="Genomic_DNA"/>
</dbReference>
<keyword evidence="4" id="KW-0732">Signal</keyword>
<evidence type="ECO:0000256" key="6">
    <source>
        <dbReference type="ARBA" id="ARBA00023136"/>
    </source>
</evidence>
<dbReference type="PANTHER" id="PTHR12815:SF23">
    <property type="entry name" value="OUTER MEMBRANE PROTEIN ASSEMBLY FACTOR BAMA"/>
    <property type="match status" value="1"/>
</dbReference>
<name>A0A0F9WHC8_9ZZZZ</name>
<feature type="domain" description="POTRA" evidence="8">
    <location>
        <begin position="369"/>
        <end position="443"/>
    </location>
</feature>
<keyword evidence="6" id="KW-0472">Membrane</keyword>
<feature type="domain" description="POTRA" evidence="8">
    <location>
        <begin position="114"/>
        <end position="194"/>
    </location>
</feature>
<dbReference type="PANTHER" id="PTHR12815">
    <property type="entry name" value="SORTING AND ASSEMBLY MACHINERY SAMM50 PROTEIN FAMILY MEMBER"/>
    <property type="match status" value="1"/>
</dbReference>
<accession>A0A0F9WHC8</accession>
<feature type="domain" description="POTRA" evidence="8">
    <location>
        <begin position="46"/>
        <end position="113"/>
    </location>
</feature>
<dbReference type="PROSITE" id="PS51779">
    <property type="entry name" value="POTRA"/>
    <property type="match status" value="4"/>
</dbReference>
<evidence type="ECO:0000256" key="5">
    <source>
        <dbReference type="ARBA" id="ARBA00022737"/>
    </source>
</evidence>
<protein>
    <recommendedName>
        <fullName evidence="8">POTRA domain-containing protein</fullName>
    </recommendedName>
</protein>
<organism evidence="9">
    <name type="scientific">marine sediment metagenome</name>
    <dbReference type="NCBI Taxonomy" id="412755"/>
    <lineage>
        <taxon>unclassified sequences</taxon>
        <taxon>metagenomes</taxon>
        <taxon>ecological metagenomes</taxon>
    </lineage>
</organism>
<evidence type="ECO:0000256" key="2">
    <source>
        <dbReference type="ARBA" id="ARBA00022452"/>
    </source>
</evidence>
<dbReference type="Pfam" id="PF07244">
    <property type="entry name" value="POTRA"/>
    <property type="match status" value="4"/>
</dbReference>
<keyword evidence="5" id="KW-0677">Repeat</keyword>
<dbReference type="AlphaFoldDB" id="A0A0F9WHC8"/>
<dbReference type="Pfam" id="PF01103">
    <property type="entry name" value="Omp85"/>
    <property type="match status" value="1"/>
</dbReference>
<dbReference type="InterPro" id="IPR023707">
    <property type="entry name" value="OM_assembly_BamA"/>
</dbReference>
<dbReference type="GO" id="GO:0043165">
    <property type="term" value="P:Gram-negative-bacterium-type cell outer membrane assembly"/>
    <property type="evidence" value="ECO:0007669"/>
    <property type="project" value="TreeGrafter"/>
</dbReference>
<keyword evidence="3" id="KW-0812">Transmembrane</keyword>
<gene>
    <name evidence="9" type="ORF">LCGC14_0014120</name>
</gene>
<evidence type="ECO:0000259" key="8">
    <source>
        <dbReference type="PROSITE" id="PS51779"/>
    </source>
</evidence>
<keyword evidence="7" id="KW-0998">Cell outer membrane</keyword>
<keyword evidence="2" id="KW-1134">Transmembrane beta strand</keyword>
<dbReference type="GO" id="GO:1990063">
    <property type="term" value="C:Bam protein complex"/>
    <property type="evidence" value="ECO:0007669"/>
    <property type="project" value="TreeGrafter"/>
</dbReference>
<dbReference type="InterPro" id="IPR000184">
    <property type="entry name" value="Bac_surfAg_D15"/>
</dbReference>
<dbReference type="PIRSF" id="PIRSF006076">
    <property type="entry name" value="OM_assembly_OMP85"/>
    <property type="match status" value="1"/>
</dbReference>
<evidence type="ECO:0000256" key="3">
    <source>
        <dbReference type="ARBA" id="ARBA00022692"/>
    </source>
</evidence>
<reference evidence="9" key="1">
    <citation type="journal article" date="2015" name="Nature">
        <title>Complex archaea that bridge the gap between prokaryotes and eukaryotes.</title>
        <authorList>
            <person name="Spang A."/>
            <person name="Saw J.H."/>
            <person name="Jorgensen S.L."/>
            <person name="Zaremba-Niedzwiedzka K."/>
            <person name="Martijn J."/>
            <person name="Lind A.E."/>
            <person name="van Eijk R."/>
            <person name="Schleper C."/>
            <person name="Guy L."/>
            <person name="Ettema T.J."/>
        </authorList>
    </citation>
    <scope>NUCLEOTIDE SEQUENCE</scope>
</reference>
<dbReference type="NCBIfam" id="TIGR03303">
    <property type="entry name" value="OM_YaeT"/>
    <property type="match status" value="1"/>
</dbReference>
<dbReference type="InterPro" id="IPR039910">
    <property type="entry name" value="D15-like"/>
</dbReference>
<dbReference type="HAMAP" id="MF_01430">
    <property type="entry name" value="OM_assembly_BamA"/>
    <property type="match status" value="1"/>
</dbReference>
<dbReference type="GO" id="GO:0051205">
    <property type="term" value="P:protein insertion into membrane"/>
    <property type="evidence" value="ECO:0007669"/>
    <property type="project" value="TreeGrafter"/>
</dbReference>
<evidence type="ECO:0000256" key="7">
    <source>
        <dbReference type="ARBA" id="ARBA00023237"/>
    </source>
</evidence>
<dbReference type="Gene3D" id="3.10.20.310">
    <property type="entry name" value="membrane protein fhac"/>
    <property type="match status" value="5"/>
</dbReference>
<sequence>MIRYSLSAFLTIGLCTAAQAQPLLPALQGQPEQPSAQQPLSQQQSFVISDIRIDGLQRISPGVMFSLLPVSIGDIMQPGMTGPIIRAVTESGYFEEVEVAREDDVLLLTVLERPSVSEINIEGNRVLQTEDILENMASAEIVEGGIFTRATLEAIRQGIQEVYSSRGRYGTTVDIEVTEQPRNRVAIDMTVNEGEESRIRDVNLVGNTTYGDEELTDLMDLGTKPWYLPFSSRDRYSREQLSGDIERVTSYYLDNGFARFNIDSTPVTITPDNEEIYITINVSEGQQYEISRVDLVGDLVNAEALLRAYTLVGPGQTYSQALITASEEYMTQILGNLGYAFATVEGVPTVNDDEQTVEVIFYVEPGARTYVNRINYRGNVSTADEVLRREMRQLESAPASSQQIELSKIRLERLGYFSTVEVDTVEVPGTTDQIDVEFDVEEQSFGSISFSVGSGGGGDWFVSTDLQAENFLGTGRTVAVGLNRSYFQSSARFAYVDPYFTPDGVSRGFNVFLQKQDSPFNIASFSTTSYGASLNFSYPISEIQQIGYNVGYTHTELSSGGLSVQEIEATPRVSLNDRYLIRPANNNPWTGPVVDAITAPISSLPPEYRGVPTDPGFIDKYGTTFDNFTFTTNYVYSTLNRGQLATRGTQHQAAFEITVPGSDLEYYRATYTGQYYKPIYGDDWVFHLRTNLGYGNGYGSTDDMPFFQNFFAGGLAYNGVVRGYDENSLGPRSTDPRTISPQQAGLLKDANGNIVLGPGGSASYDGSIAYPTVPVFDNNGQPVLDADGNQQVQLAVENYNLNRRDRDSFGGNVLTTLTAEILFPLPFVQDRGGVRSSLFLDVGNVFSTNCSASQERLGCGNFDASELRYSAGVGVTYLSPFGPLTFYLAAPLKKGENDRTKTFDFTIGAGF</sequence>
<evidence type="ECO:0000256" key="1">
    <source>
        <dbReference type="ARBA" id="ARBA00004370"/>
    </source>
</evidence>